<dbReference type="VEuPathDB" id="ToxoDB:LOC34620915"/>
<feature type="compositionally biased region" description="Basic residues" evidence="1">
    <location>
        <begin position="105"/>
        <end position="115"/>
    </location>
</feature>
<feature type="compositionally biased region" description="Basic and acidic residues" evidence="1">
    <location>
        <begin position="636"/>
        <end position="646"/>
    </location>
</feature>
<feature type="compositionally biased region" description="Basic and acidic residues" evidence="1">
    <location>
        <begin position="583"/>
        <end position="600"/>
    </location>
</feature>
<organism evidence="2 3">
    <name type="scientific">Cyclospora cayetanensis</name>
    <dbReference type="NCBI Taxonomy" id="88456"/>
    <lineage>
        <taxon>Eukaryota</taxon>
        <taxon>Sar</taxon>
        <taxon>Alveolata</taxon>
        <taxon>Apicomplexa</taxon>
        <taxon>Conoidasida</taxon>
        <taxon>Coccidia</taxon>
        <taxon>Eucoccidiorida</taxon>
        <taxon>Eimeriorina</taxon>
        <taxon>Eimeriidae</taxon>
        <taxon>Cyclospora</taxon>
    </lineage>
</organism>
<feature type="compositionally biased region" description="Pro residues" evidence="1">
    <location>
        <begin position="55"/>
        <end position="66"/>
    </location>
</feature>
<dbReference type="InterPro" id="IPR023674">
    <property type="entry name" value="Ribosomal_uL1-like"/>
</dbReference>
<dbReference type="InterPro" id="IPR028364">
    <property type="entry name" value="Ribosomal_uL1/biogenesis"/>
</dbReference>
<sequence>MRKDAAAAPTGAARAAEDPRGCVESSAWLPCLPVVSGTLPEPMHSDKWPSSSAEGPPPLGRGPGRPPICASLSGGGGGPPRWQLRRPPAAPPALLPGRPVAIRPSPRRLRLRRRGPQQEREDLEGGYRLVTRRGSQQQRGVKSRNNRHSRRDATRLTVQALREVLRPCNPSAVWLWYCEACPLEVPSSCRSFIGVAQEAQGCKRLNRGASRPPTRNEWTCDKMVSLKKKQHVQPVAKSPNNEAEGQHKQGKRSLPGNPAATPANSRPKKKHKSGASTAAARVATGTVSELATSATPRSPSSAALPAAPTCASSGAAGRIQIGGGFVDCAGLDKALRALCRHVQKRHNQDQSTDLLAGGFGPTVCLMFSLQNIPERQKLIPHLIELPHSPLDQGSEACLIVRDPQRKWKDVVASSASLSSSITKVISCKKLPKKYPQFQDKRALAAAFDLFLVDTSVKEKAYNALGKAFHSANRLPLPIRVGVSTLEREVEKALRCTSLVLRRGPSVAVRIGRALGSPEHLYANAIATINGVSSFFKENHKWKNTITTIHVQATDSPALPVYIHPKYKEAAEFYRTNKPPSLDATEKGKEGKNDETKKKGTPDAGNAITDCRKIKRGKNAKPNERKDKESKKPKKHALTEKAGKQKN</sequence>
<accession>A0A1D3CSI7</accession>
<dbReference type="InParanoid" id="A0A1D3CSI7"/>
<proteinExistence type="predicted"/>
<keyword evidence="3" id="KW-1185">Reference proteome</keyword>
<protein>
    <submittedName>
        <fullName evidence="2">Uncharacterized protein</fullName>
    </submittedName>
</protein>
<feature type="compositionally biased region" description="Basic residues" evidence="1">
    <location>
        <begin position="141"/>
        <end position="150"/>
    </location>
</feature>
<evidence type="ECO:0000313" key="2">
    <source>
        <dbReference type="EMBL" id="OEH74164.1"/>
    </source>
</evidence>
<evidence type="ECO:0000313" key="3">
    <source>
        <dbReference type="Proteomes" id="UP000095192"/>
    </source>
</evidence>
<dbReference type="EMBL" id="JROU02002101">
    <property type="protein sequence ID" value="OEH74164.1"/>
    <property type="molecule type" value="Genomic_DNA"/>
</dbReference>
<dbReference type="Pfam" id="PF00687">
    <property type="entry name" value="Ribosomal_L1"/>
    <property type="match status" value="1"/>
</dbReference>
<dbReference type="SUPFAM" id="SSF56808">
    <property type="entry name" value="Ribosomal protein L1"/>
    <property type="match status" value="1"/>
</dbReference>
<feature type="compositionally biased region" description="Low complexity" evidence="1">
    <location>
        <begin position="1"/>
        <end position="14"/>
    </location>
</feature>
<evidence type="ECO:0000256" key="1">
    <source>
        <dbReference type="SAM" id="MobiDB-lite"/>
    </source>
</evidence>
<feature type="compositionally biased region" description="Basic and acidic residues" evidence="1">
    <location>
        <begin position="620"/>
        <end position="629"/>
    </location>
</feature>
<gene>
    <name evidence="2" type="ORF">cyc_04374</name>
</gene>
<feature type="region of interest" description="Disordered" evidence="1">
    <location>
        <begin position="132"/>
        <end position="151"/>
    </location>
</feature>
<dbReference type="VEuPathDB" id="ToxoDB:cyc_04374"/>
<reference evidence="2 3" key="1">
    <citation type="journal article" date="2016" name="BMC Genomics">
        <title>Comparative genomics reveals Cyclospora cayetanensis possesses coccidia-like metabolism and invasion components but unique surface antigens.</title>
        <authorList>
            <person name="Liu S."/>
            <person name="Wang L."/>
            <person name="Zheng H."/>
            <person name="Xu Z."/>
            <person name="Roellig D.M."/>
            <person name="Li N."/>
            <person name="Frace M.A."/>
            <person name="Tang K."/>
            <person name="Arrowood M.J."/>
            <person name="Moss D.M."/>
            <person name="Zhang L."/>
            <person name="Feng Y."/>
            <person name="Xiao L."/>
        </authorList>
    </citation>
    <scope>NUCLEOTIDE SEQUENCE [LARGE SCALE GENOMIC DNA]</scope>
    <source>
        <strain evidence="2 3">CHN_HEN01</strain>
    </source>
</reference>
<feature type="compositionally biased region" description="Low complexity" evidence="1">
    <location>
        <begin position="291"/>
        <end position="305"/>
    </location>
</feature>
<dbReference type="AlphaFoldDB" id="A0A1D3CSI7"/>
<dbReference type="Proteomes" id="UP000095192">
    <property type="component" value="Unassembled WGS sequence"/>
</dbReference>
<feature type="region of interest" description="Disordered" evidence="1">
    <location>
        <begin position="227"/>
        <end position="305"/>
    </location>
</feature>
<feature type="region of interest" description="Disordered" evidence="1">
    <location>
        <begin position="33"/>
        <end position="123"/>
    </location>
</feature>
<feature type="region of interest" description="Disordered" evidence="1">
    <location>
        <begin position="573"/>
        <end position="646"/>
    </location>
</feature>
<dbReference type="CDD" id="cd00403">
    <property type="entry name" value="Ribosomal_L1"/>
    <property type="match status" value="1"/>
</dbReference>
<feature type="region of interest" description="Disordered" evidence="1">
    <location>
        <begin position="1"/>
        <end position="21"/>
    </location>
</feature>
<name>A0A1D3CSI7_9EIME</name>
<comment type="caution">
    <text evidence="2">The sequence shown here is derived from an EMBL/GenBank/DDBJ whole genome shotgun (WGS) entry which is preliminary data.</text>
</comment>